<name>A0A816Z0R2_9BILA</name>
<organism evidence="1 3">
    <name type="scientific">Rotaria magnacalcarata</name>
    <dbReference type="NCBI Taxonomy" id="392030"/>
    <lineage>
        <taxon>Eukaryota</taxon>
        <taxon>Metazoa</taxon>
        <taxon>Spiralia</taxon>
        <taxon>Gnathifera</taxon>
        <taxon>Rotifera</taxon>
        <taxon>Eurotatoria</taxon>
        <taxon>Bdelloidea</taxon>
        <taxon>Philodinida</taxon>
        <taxon>Philodinidae</taxon>
        <taxon>Rotaria</taxon>
    </lineage>
</organism>
<comment type="caution">
    <text evidence="1">The sequence shown here is derived from an EMBL/GenBank/DDBJ whole genome shotgun (WGS) entry which is preliminary data.</text>
</comment>
<dbReference type="EMBL" id="CAJOBG010041027">
    <property type="protein sequence ID" value="CAF4404945.1"/>
    <property type="molecule type" value="Genomic_DNA"/>
</dbReference>
<dbReference type="EMBL" id="CAJNRF010015763">
    <property type="protein sequence ID" value="CAF2179458.1"/>
    <property type="molecule type" value="Genomic_DNA"/>
</dbReference>
<evidence type="ECO:0000313" key="2">
    <source>
        <dbReference type="EMBL" id="CAF4404945.1"/>
    </source>
</evidence>
<evidence type="ECO:0000313" key="1">
    <source>
        <dbReference type="EMBL" id="CAF2179458.1"/>
    </source>
</evidence>
<evidence type="ECO:0000313" key="3">
    <source>
        <dbReference type="Proteomes" id="UP000663856"/>
    </source>
</evidence>
<gene>
    <name evidence="2" type="ORF">OVN521_LOCUS35098</name>
    <name evidence="1" type="ORF">WKI299_LOCUS33380</name>
</gene>
<keyword evidence="4" id="KW-1185">Reference proteome</keyword>
<dbReference type="Proteomes" id="UP000663866">
    <property type="component" value="Unassembled WGS sequence"/>
</dbReference>
<dbReference type="AlphaFoldDB" id="A0A816Z0R2"/>
<dbReference type="Proteomes" id="UP000663856">
    <property type="component" value="Unassembled WGS sequence"/>
</dbReference>
<accession>A0A816Z0R2</accession>
<proteinExistence type="predicted"/>
<sequence>KPSLMLISAAVSLSSSLSPSSTNNQQPLITSDNVLQQIA</sequence>
<reference evidence="1" key="1">
    <citation type="submission" date="2021-02" db="EMBL/GenBank/DDBJ databases">
        <authorList>
            <person name="Nowell W R."/>
        </authorList>
    </citation>
    <scope>NUCLEOTIDE SEQUENCE</scope>
</reference>
<feature type="non-terminal residue" evidence="1">
    <location>
        <position position="1"/>
    </location>
</feature>
<protein>
    <submittedName>
        <fullName evidence="1">Uncharacterized protein</fullName>
    </submittedName>
</protein>
<evidence type="ECO:0000313" key="4">
    <source>
        <dbReference type="Proteomes" id="UP000663866"/>
    </source>
</evidence>